<accession>A0A9W9KC14</accession>
<protein>
    <submittedName>
        <fullName evidence="2">Uncharacterized protein</fullName>
    </submittedName>
</protein>
<sequence>MPKTRTTAREAPVSTRILRSHTGTSEFATQTLHSQCTAASRPHPYTPKSTQANVMKEVSTTEIIHANRSKSEGMVSLCLQQLQLRHAQEKQFKTERAQLQTKIRQLSLQNQESLEETRKFREWVVSLQQQLDAANAEVRNRITRKEFEQTLSEIHAEMMSVRKTAARYLDKYHNE</sequence>
<gene>
    <name evidence="2" type="ORF">N7456_006852</name>
</gene>
<comment type="caution">
    <text evidence="2">The sequence shown here is derived from an EMBL/GenBank/DDBJ whole genome shotgun (WGS) entry which is preliminary data.</text>
</comment>
<evidence type="ECO:0000256" key="1">
    <source>
        <dbReference type="SAM" id="Coils"/>
    </source>
</evidence>
<dbReference type="Proteomes" id="UP001149165">
    <property type="component" value="Unassembled WGS sequence"/>
</dbReference>
<name>A0A9W9KC14_9EURO</name>
<dbReference type="OrthoDB" id="4356453at2759"/>
<keyword evidence="1" id="KW-0175">Coiled coil</keyword>
<evidence type="ECO:0000313" key="2">
    <source>
        <dbReference type="EMBL" id="KAJ5100800.1"/>
    </source>
</evidence>
<proteinExistence type="predicted"/>
<keyword evidence="3" id="KW-1185">Reference proteome</keyword>
<feature type="coiled-coil region" evidence="1">
    <location>
        <begin position="89"/>
        <end position="116"/>
    </location>
</feature>
<dbReference type="AlphaFoldDB" id="A0A9W9KC14"/>
<organism evidence="2 3">
    <name type="scientific">Penicillium angulare</name>
    <dbReference type="NCBI Taxonomy" id="116970"/>
    <lineage>
        <taxon>Eukaryota</taxon>
        <taxon>Fungi</taxon>
        <taxon>Dikarya</taxon>
        <taxon>Ascomycota</taxon>
        <taxon>Pezizomycotina</taxon>
        <taxon>Eurotiomycetes</taxon>
        <taxon>Eurotiomycetidae</taxon>
        <taxon>Eurotiales</taxon>
        <taxon>Aspergillaceae</taxon>
        <taxon>Penicillium</taxon>
    </lineage>
</organism>
<dbReference type="InterPro" id="IPR027267">
    <property type="entry name" value="AH/BAR_dom_sf"/>
</dbReference>
<dbReference type="EMBL" id="JAPQKH010000004">
    <property type="protein sequence ID" value="KAJ5100800.1"/>
    <property type="molecule type" value="Genomic_DNA"/>
</dbReference>
<evidence type="ECO:0000313" key="3">
    <source>
        <dbReference type="Proteomes" id="UP001149165"/>
    </source>
</evidence>
<reference evidence="2" key="1">
    <citation type="submission" date="2022-11" db="EMBL/GenBank/DDBJ databases">
        <authorList>
            <person name="Petersen C."/>
        </authorList>
    </citation>
    <scope>NUCLEOTIDE SEQUENCE</scope>
    <source>
        <strain evidence="2">IBT 30069</strain>
    </source>
</reference>
<dbReference type="SUPFAM" id="SSF103657">
    <property type="entry name" value="BAR/IMD domain-like"/>
    <property type="match status" value="1"/>
</dbReference>
<reference evidence="2" key="2">
    <citation type="journal article" date="2023" name="IMA Fungus">
        <title>Comparative genomic study of the Penicillium genus elucidates a diverse pangenome and 15 lateral gene transfer events.</title>
        <authorList>
            <person name="Petersen C."/>
            <person name="Sorensen T."/>
            <person name="Nielsen M.R."/>
            <person name="Sondergaard T.E."/>
            <person name="Sorensen J.L."/>
            <person name="Fitzpatrick D.A."/>
            <person name="Frisvad J.C."/>
            <person name="Nielsen K.L."/>
        </authorList>
    </citation>
    <scope>NUCLEOTIDE SEQUENCE</scope>
    <source>
        <strain evidence="2">IBT 30069</strain>
    </source>
</reference>